<dbReference type="SUPFAM" id="SSF100950">
    <property type="entry name" value="NagB/RpiA/CoA transferase-like"/>
    <property type="match status" value="1"/>
</dbReference>
<evidence type="ECO:0000313" key="2">
    <source>
        <dbReference type="EMBL" id="OGG06605.1"/>
    </source>
</evidence>
<protein>
    <recommendedName>
        <fullName evidence="1">Glucosamine/galactosamine-6-phosphate isomerase domain-containing protein</fullName>
    </recommendedName>
</protein>
<organism evidence="2 3">
    <name type="scientific">Candidatus Glassbacteria bacterium RIFCSPLOWO2_12_FULL_58_11</name>
    <dbReference type="NCBI Taxonomy" id="1817867"/>
    <lineage>
        <taxon>Bacteria</taxon>
        <taxon>Candidatus Glassiibacteriota</taxon>
    </lineage>
</organism>
<dbReference type="GO" id="GO:0004342">
    <property type="term" value="F:glucosamine-6-phosphate deaminase activity"/>
    <property type="evidence" value="ECO:0007669"/>
    <property type="project" value="InterPro"/>
</dbReference>
<dbReference type="AlphaFoldDB" id="A0A1F5Z2J9"/>
<name>A0A1F5Z2J9_9BACT</name>
<feature type="domain" description="Glucosamine/galactosamine-6-phosphate isomerase" evidence="1">
    <location>
        <begin position="8"/>
        <end position="226"/>
    </location>
</feature>
<dbReference type="GO" id="GO:0005737">
    <property type="term" value="C:cytoplasm"/>
    <property type="evidence" value="ECO:0007669"/>
    <property type="project" value="TreeGrafter"/>
</dbReference>
<dbReference type="GO" id="GO:0005975">
    <property type="term" value="P:carbohydrate metabolic process"/>
    <property type="evidence" value="ECO:0007669"/>
    <property type="project" value="InterPro"/>
</dbReference>
<dbReference type="InterPro" id="IPR006148">
    <property type="entry name" value="Glc/Gal-6P_isomerase"/>
</dbReference>
<evidence type="ECO:0000313" key="3">
    <source>
        <dbReference type="Proteomes" id="UP000179129"/>
    </source>
</evidence>
<dbReference type="InterPro" id="IPR037171">
    <property type="entry name" value="NagB/RpiA_transferase-like"/>
</dbReference>
<dbReference type="PANTHER" id="PTHR11280">
    <property type="entry name" value="GLUCOSAMINE-6-PHOSPHATE ISOMERASE"/>
    <property type="match status" value="1"/>
</dbReference>
<dbReference type="GO" id="GO:0042802">
    <property type="term" value="F:identical protein binding"/>
    <property type="evidence" value="ECO:0007669"/>
    <property type="project" value="TreeGrafter"/>
</dbReference>
<comment type="caution">
    <text evidence="2">The sequence shown here is derived from an EMBL/GenBank/DDBJ whole genome shotgun (WGS) entry which is preliminary data.</text>
</comment>
<evidence type="ECO:0000259" key="1">
    <source>
        <dbReference type="Pfam" id="PF01182"/>
    </source>
</evidence>
<dbReference type="Gene3D" id="3.40.50.1360">
    <property type="match status" value="1"/>
</dbReference>
<dbReference type="Pfam" id="PF01182">
    <property type="entry name" value="Glucosamine_iso"/>
    <property type="match status" value="1"/>
</dbReference>
<dbReference type="Proteomes" id="UP000179129">
    <property type="component" value="Unassembled WGS sequence"/>
</dbReference>
<dbReference type="GO" id="GO:0019262">
    <property type="term" value="P:N-acetylneuraminate catabolic process"/>
    <property type="evidence" value="ECO:0007669"/>
    <property type="project" value="TreeGrafter"/>
</dbReference>
<accession>A0A1F5Z2J9</accession>
<dbReference type="GO" id="GO:0006046">
    <property type="term" value="P:N-acetylglucosamine catabolic process"/>
    <property type="evidence" value="ECO:0007669"/>
    <property type="project" value="TreeGrafter"/>
</dbReference>
<dbReference type="InterPro" id="IPR004547">
    <property type="entry name" value="Glucosamine6P_isomerase"/>
</dbReference>
<reference evidence="2 3" key="1">
    <citation type="journal article" date="2016" name="Nat. Commun.">
        <title>Thousands of microbial genomes shed light on interconnected biogeochemical processes in an aquifer system.</title>
        <authorList>
            <person name="Anantharaman K."/>
            <person name="Brown C.T."/>
            <person name="Hug L.A."/>
            <person name="Sharon I."/>
            <person name="Castelle C.J."/>
            <person name="Probst A.J."/>
            <person name="Thomas B.C."/>
            <person name="Singh A."/>
            <person name="Wilkins M.J."/>
            <person name="Karaoz U."/>
            <person name="Brodie E.L."/>
            <person name="Williams K.H."/>
            <person name="Hubbard S.S."/>
            <person name="Banfield J.F."/>
        </authorList>
    </citation>
    <scope>NUCLEOTIDE SEQUENCE [LARGE SCALE GENOMIC DNA]</scope>
</reference>
<proteinExistence type="predicted"/>
<sequence>MKVQIYRTHEEMAEAAAQATAAVLRKAILERGQARFVLSTGNSQVVFLDKLCAQPDIDWRRTAMFHLDDYLGLPKDHPGSFDRYLRERLIDKVHPGEYNLIDGLSADPEQEALAYGKKLNSDLVDLCVPGIGETGHLALNDPPADFKTEKPFFVLDITPESRRQLSGEGWFPTPEDCPGRAISISIRQILKSRCLISVVPEARKAPAVARCLEREVSPDYPASILRTHPGCRLFLDADSAGALKRFAAKKVDYPVSFELGS</sequence>
<dbReference type="STRING" id="1817867.A3F83_15195"/>
<gene>
    <name evidence="2" type="ORF">A3F83_15195</name>
</gene>
<dbReference type="PANTHER" id="PTHR11280:SF6">
    <property type="entry name" value="GLUCOSAMINE-6-PHOSPHATE ISOMERASE NAGB"/>
    <property type="match status" value="1"/>
</dbReference>
<dbReference type="GO" id="GO:0006043">
    <property type="term" value="P:glucosamine catabolic process"/>
    <property type="evidence" value="ECO:0007669"/>
    <property type="project" value="TreeGrafter"/>
</dbReference>
<dbReference type="EMBL" id="MFIX01000018">
    <property type="protein sequence ID" value="OGG06605.1"/>
    <property type="molecule type" value="Genomic_DNA"/>
</dbReference>